<dbReference type="Proteomes" id="UP001146120">
    <property type="component" value="Unassembled WGS sequence"/>
</dbReference>
<evidence type="ECO:0000313" key="2">
    <source>
        <dbReference type="Proteomes" id="UP001146120"/>
    </source>
</evidence>
<name>A0AAV2Z2A8_9STRA</name>
<sequence length="69" mass="7723">MLLSSWQRGTCFDAKAINSTHFEVTKVIMDPIFSGSGIGDTRNHGIEFWIKKWGIKNEVVEKVGFAPVP</sequence>
<reference evidence="1" key="1">
    <citation type="submission" date="2022-11" db="EMBL/GenBank/DDBJ databases">
        <authorList>
            <person name="Morgan W.R."/>
            <person name="Tartar A."/>
        </authorList>
    </citation>
    <scope>NUCLEOTIDE SEQUENCE</scope>
    <source>
        <strain evidence="1">ARSEF 373</strain>
    </source>
</reference>
<proteinExistence type="predicted"/>
<protein>
    <submittedName>
        <fullName evidence="1">Uncharacterized protein</fullName>
    </submittedName>
</protein>
<accession>A0AAV2Z2A8</accession>
<keyword evidence="2" id="KW-1185">Reference proteome</keyword>
<reference evidence="1" key="2">
    <citation type="journal article" date="2023" name="Microbiol Resour">
        <title>Decontamination and Annotation of the Draft Genome Sequence of the Oomycete Lagenidium giganteum ARSEF 373.</title>
        <authorList>
            <person name="Morgan W.R."/>
            <person name="Tartar A."/>
        </authorList>
    </citation>
    <scope>NUCLEOTIDE SEQUENCE</scope>
    <source>
        <strain evidence="1">ARSEF 373</strain>
    </source>
</reference>
<dbReference type="AlphaFoldDB" id="A0AAV2Z2A8"/>
<dbReference type="EMBL" id="DAKRPA010000080">
    <property type="protein sequence ID" value="DAZ99621.1"/>
    <property type="molecule type" value="Genomic_DNA"/>
</dbReference>
<gene>
    <name evidence="1" type="ORF">N0F65_001449</name>
</gene>
<organism evidence="1 2">
    <name type="scientific">Lagenidium giganteum</name>
    <dbReference type="NCBI Taxonomy" id="4803"/>
    <lineage>
        <taxon>Eukaryota</taxon>
        <taxon>Sar</taxon>
        <taxon>Stramenopiles</taxon>
        <taxon>Oomycota</taxon>
        <taxon>Peronosporomycetes</taxon>
        <taxon>Pythiales</taxon>
        <taxon>Pythiaceae</taxon>
    </lineage>
</organism>
<comment type="caution">
    <text evidence="1">The sequence shown here is derived from an EMBL/GenBank/DDBJ whole genome shotgun (WGS) entry which is preliminary data.</text>
</comment>
<evidence type="ECO:0000313" key="1">
    <source>
        <dbReference type="EMBL" id="DAZ99621.1"/>
    </source>
</evidence>